<evidence type="ECO:0000256" key="2">
    <source>
        <dbReference type="SAM" id="Coils"/>
    </source>
</evidence>
<evidence type="ECO:0000256" key="3">
    <source>
        <dbReference type="SAM" id="MobiDB-lite"/>
    </source>
</evidence>
<accession>A0A0B7BPG0</accession>
<protein>
    <recommendedName>
        <fullName evidence="4">CCHC-type domain-containing protein</fullName>
    </recommendedName>
</protein>
<keyword evidence="1" id="KW-0862">Zinc</keyword>
<dbReference type="EMBL" id="HACG01047912">
    <property type="protein sequence ID" value="CEK94777.1"/>
    <property type="molecule type" value="Transcribed_RNA"/>
</dbReference>
<dbReference type="Gene3D" id="4.10.60.10">
    <property type="entry name" value="Zinc finger, CCHC-type"/>
    <property type="match status" value="1"/>
</dbReference>
<feature type="region of interest" description="Disordered" evidence="3">
    <location>
        <begin position="491"/>
        <end position="515"/>
    </location>
</feature>
<evidence type="ECO:0000313" key="5">
    <source>
        <dbReference type="EMBL" id="CEK94777.1"/>
    </source>
</evidence>
<keyword evidence="2" id="KW-0175">Coiled coil</keyword>
<feature type="coiled-coil region" evidence="2">
    <location>
        <begin position="397"/>
        <end position="431"/>
    </location>
</feature>
<feature type="region of interest" description="Disordered" evidence="3">
    <location>
        <begin position="562"/>
        <end position="628"/>
    </location>
</feature>
<dbReference type="SMART" id="SM00343">
    <property type="entry name" value="ZnF_C2HC"/>
    <property type="match status" value="1"/>
</dbReference>
<dbReference type="InterPro" id="IPR036875">
    <property type="entry name" value="Znf_CCHC_sf"/>
</dbReference>
<dbReference type="SUPFAM" id="SSF57756">
    <property type="entry name" value="Retrovirus zinc finger-like domains"/>
    <property type="match status" value="1"/>
</dbReference>
<dbReference type="AlphaFoldDB" id="A0A0B7BPG0"/>
<feature type="compositionally biased region" description="Basic and acidic residues" evidence="3">
    <location>
        <begin position="491"/>
        <end position="501"/>
    </location>
</feature>
<proteinExistence type="predicted"/>
<dbReference type="GO" id="GO:0008270">
    <property type="term" value="F:zinc ion binding"/>
    <property type="evidence" value="ECO:0007669"/>
    <property type="project" value="UniProtKB-KW"/>
</dbReference>
<keyword evidence="1" id="KW-0863">Zinc-finger</keyword>
<organism evidence="5">
    <name type="scientific">Arion vulgaris</name>
    <dbReference type="NCBI Taxonomy" id="1028688"/>
    <lineage>
        <taxon>Eukaryota</taxon>
        <taxon>Metazoa</taxon>
        <taxon>Spiralia</taxon>
        <taxon>Lophotrochozoa</taxon>
        <taxon>Mollusca</taxon>
        <taxon>Gastropoda</taxon>
        <taxon>Heterobranchia</taxon>
        <taxon>Euthyneura</taxon>
        <taxon>Panpulmonata</taxon>
        <taxon>Eupulmonata</taxon>
        <taxon>Stylommatophora</taxon>
        <taxon>Helicina</taxon>
        <taxon>Arionoidea</taxon>
        <taxon>Arionidae</taxon>
        <taxon>Arion</taxon>
    </lineage>
</organism>
<keyword evidence="1" id="KW-0479">Metal-binding</keyword>
<dbReference type="GO" id="GO:0003676">
    <property type="term" value="F:nucleic acid binding"/>
    <property type="evidence" value="ECO:0007669"/>
    <property type="project" value="InterPro"/>
</dbReference>
<dbReference type="PROSITE" id="PS50158">
    <property type="entry name" value="ZF_CCHC"/>
    <property type="match status" value="1"/>
</dbReference>
<name>A0A0B7BPG0_9EUPU</name>
<dbReference type="InterPro" id="IPR001878">
    <property type="entry name" value="Znf_CCHC"/>
</dbReference>
<dbReference type="Pfam" id="PF00098">
    <property type="entry name" value="zf-CCHC"/>
    <property type="match status" value="1"/>
</dbReference>
<feature type="domain" description="CCHC-type" evidence="4">
    <location>
        <begin position="261"/>
        <end position="276"/>
    </location>
</feature>
<feature type="compositionally biased region" description="Basic and acidic residues" evidence="3">
    <location>
        <begin position="576"/>
        <end position="591"/>
    </location>
</feature>
<gene>
    <name evidence="5" type="primary">ORF203806</name>
</gene>
<reference evidence="5" key="1">
    <citation type="submission" date="2014-12" db="EMBL/GenBank/DDBJ databases">
        <title>Insight into the proteome of Arion vulgaris.</title>
        <authorList>
            <person name="Aradska J."/>
            <person name="Bulat T."/>
            <person name="Smidak R."/>
            <person name="Sarate P."/>
            <person name="Gangsoo J."/>
            <person name="Sialana F."/>
            <person name="Bilban M."/>
            <person name="Lubec G."/>
        </authorList>
    </citation>
    <scope>NUCLEOTIDE SEQUENCE</scope>
    <source>
        <tissue evidence="5">Skin</tissue>
    </source>
</reference>
<evidence type="ECO:0000256" key="1">
    <source>
        <dbReference type="PROSITE-ProRule" id="PRU00047"/>
    </source>
</evidence>
<sequence>MAVPGEQKMVLEEGSHIGKEISMAFAKLEIIVRRQGTVERVPMFSGEAGQFKKWIGEIDKQAFVANLEENEKKYVALQASTGGVSDFILKKMKQNPEESWKEMLEDLRKRYTEEEDPHYAFTLLRKLRQEDRETAQEFGERTAKLAEEAYSVKEREESGVRRLLINIFIDGLESDQIKKFLLRKEPRSLEEAISNAKEEEIFIRKCKMRIEQEPRRRSHDEEYRRRYEDFPRMAPQGAGGRERREIENRYERSTGPANQACYRCGREGHIARWCQEQQRHEPRSMSKFAERRNYALGIYSVRRTEKKREQRNMAAKGKVDVEEKLRNTKEKLLESRMVNCQRELDKVSDQYVTMKQINIKLIEGQKMLEESLDLERQDTAAVKDSMKKDITDRDLEIRNLKEVVNRQVEQLRQVERQSKEYLRQKEKSDLELKSVSSVKQATTADTDRWKKEITDRDVKIERYRRKVAINQDTERLVDKIKTQDLEIRKLTRDRQNSERKQISRSKIHCHGNNGPVQQIRHVDASSEKARLAVDSDEESQVGDRDEILDKLFQDPTGGGYEFVEGSLYDSDEDDSRSERYNDRQERNKSRQDAQLTHGINKMQDKTARGVKTPKPVAHHRDLETRTREDTVYAEAKTKFWNFHR</sequence>
<evidence type="ECO:0000259" key="4">
    <source>
        <dbReference type="PROSITE" id="PS50158"/>
    </source>
</evidence>
<feature type="compositionally biased region" description="Basic and acidic residues" evidence="3">
    <location>
        <begin position="618"/>
        <end position="628"/>
    </location>
</feature>